<reference evidence="3" key="1">
    <citation type="submission" date="2016-11" db="EMBL/GenBank/DDBJ databases">
        <authorList>
            <person name="Varghese N."/>
            <person name="Submissions S."/>
        </authorList>
    </citation>
    <scope>NUCLEOTIDE SEQUENCE [LARGE SCALE GENOMIC DNA]</scope>
    <source>
        <strain evidence="3">DSM 28223</strain>
    </source>
</reference>
<feature type="domain" description="Methyltransferase type 11" evidence="1">
    <location>
        <begin position="55"/>
        <end position="142"/>
    </location>
</feature>
<evidence type="ECO:0000313" key="3">
    <source>
        <dbReference type="Proteomes" id="UP000184211"/>
    </source>
</evidence>
<dbReference type="EMBL" id="FQWM01000002">
    <property type="protein sequence ID" value="SHG82505.1"/>
    <property type="molecule type" value="Genomic_DNA"/>
</dbReference>
<keyword evidence="3" id="KW-1185">Reference proteome</keyword>
<sequence length="254" mass="27637">MKDLTFSPTQSKVQQSFRRGLASYHETASQQADIAERLCTLLRPIAPPTLLKVFEFGMGTGHLTLPLTRSFNIAALTVNDLVPECAAYAPESSHFVPGPIEAVELPSSLDLICSASTVQWIDDLPGTIARLTDALTEGGLLALSGFGTAQFHELRALGSTAAAPSYVDAEGWRAILPSNMTVKHLSQARKVNWFPTALALLKHLRGTGVNGAASQSWSASDLKRFEKDYWQRFGTPRGLPLTYDPVWIIAQKSQ</sequence>
<organism evidence="2 3">
    <name type="scientific">Cognatishimia maritima</name>
    <dbReference type="NCBI Taxonomy" id="870908"/>
    <lineage>
        <taxon>Bacteria</taxon>
        <taxon>Pseudomonadati</taxon>
        <taxon>Pseudomonadota</taxon>
        <taxon>Alphaproteobacteria</taxon>
        <taxon>Rhodobacterales</taxon>
        <taxon>Paracoccaceae</taxon>
        <taxon>Cognatishimia</taxon>
    </lineage>
</organism>
<dbReference type="InterPro" id="IPR029063">
    <property type="entry name" value="SAM-dependent_MTases_sf"/>
</dbReference>
<dbReference type="GO" id="GO:0032259">
    <property type="term" value="P:methylation"/>
    <property type="evidence" value="ECO:0007669"/>
    <property type="project" value="UniProtKB-KW"/>
</dbReference>
<dbReference type="Gene3D" id="3.40.50.150">
    <property type="entry name" value="Vaccinia Virus protein VP39"/>
    <property type="match status" value="1"/>
</dbReference>
<name>A0A1M5MZ60_9RHOB</name>
<evidence type="ECO:0000313" key="2">
    <source>
        <dbReference type="EMBL" id="SHG82505.1"/>
    </source>
</evidence>
<dbReference type="Proteomes" id="UP000184211">
    <property type="component" value="Unassembled WGS sequence"/>
</dbReference>
<protein>
    <submittedName>
        <fullName evidence="2">Malonyl-CoA O-methyltransferase</fullName>
    </submittedName>
</protein>
<gene>
    <name evidence="2" type="ORF">SAMN04488044_1376</name>
</gene>
<dbReference type="SUPFAM" id="SSF53335">
    <property type="entry name" value="S-adenosyl-L-methionine-dependent methyltransferases"/>
    <property type="match status" value="1"/>
</dbReference>
<keyword evidence="2" id="KW-0808">Transferase</keyword>
<dbReference type="Pfam" id="PF08241">
    <property type="entry name" value="Methyltransf_11"/>
    <property type="match status" value="1"/>
</dbReference>
<proteinExistence type="predicted"/>
<keyword evidence="2" id="KW-0489">Methyltransferase</keyword>
<dbReference type="InterPro" id="IPR013216">
    <property type="entry name" value="Methyltransf_11"/>
</dbReference>
<dbReference type="GO" id="GO:0008757">
    <property type="term" value="F:S-adenosylmethionine-dependent methyltransferase activity"/>
    <property type="evidence" value="ECO:0007669"/>
    <property type="project" value="InterPro"/>
</dbReference>
<dbReference type="RefSeq" id="WP_072791957.1">
    <property type="nucleotide sequence ID" value="NZ_FQWM01000002.1"/>
</dbReference>
<accession>A0A1M5MZ60</accession>
<dbReference type="AlphaFoldDB" id="A0A1M5MZ60"/>
<evidence type="ECO:0000259" key="1">
    <source>
        <dbReference type="Pfam" id="PF08241"/>
    </source>
</evidence>
<dbReference type="STRING" id="870908.SAMN04488044_1376"/>
<dbReference type="OrthoDB" id="9802097at2"/>